<name>A0ABU2H9U7_9ACTN</name>
<dbReference type="Proteomes" id="UP001250214">
    <property type="component" value="Unassembled WGS sequence"/>
</dbReference>
<dbReference type="RefSeq" id="WP_310913625.1">
    <property type="nucleotide sequence ID" value="NZ_JAVLVT010000009.1"/>
</dbReference>
<keyword evidence="2" id="KW-1133">Transmembrane helix</keyword>
<gene>
    <name evidence="3" type="ORF">RIF23_17470</name>
</gene>
<evidence type="ECO:0000256" key="2">
    <source>
        <dbReference type="SAM" id="Phobius"/>
    </source>
</evidence>
<keyword evidence="2" id="KW-0812">Transmembrane</keyword>
<feature type="transmembrane region" description="Helical" evidence="2">
    <location>
        <begin position="138"/>
        <end position="157"/>
    </location>
</feature>
<evidence type="ECO:0000313" key="3">
    <source>
        <dbReference type="EMBL" id="MDS1272082.1"/>
    </source>
</evidence>
<protein>
    <recommendedName>
        <fullName evidence="5">Integral membrane protein</fullName>
    </recommendedName>
</protein>
<organism evidence="3 4">
    <name type="scientific">Lipingzhangella rawalii</name>
    <dbReference type="NCBI Taxonomy" id="2055835"/>
    <lineage>
        <taxon>Bacteria</taxon>
        <taxon>Bacillati</taxon>
        <taxon>Actinomycetota</taxon>
        <taxon>Actinomycetes</taxon>
        <taxon>Streptosporangiales</taxon>
        <taxon>Nocardiopsidaceae</taxon>
        <taxon>Lipingzhangella</taxon>
    </lineage>
</organism>
<keyword evidence="2" id="KW-0472">Membrane</keyword>
<feature type="compositionally biased region" description="Basic and acidic residues" evidence="1">
    <location>
        <begin position="7"/>
        <end position="21"/>
    </location>
</feature>
<reference evidence="4" key="1">
    <citation type="submission" date="2023-07" db="EMBL/GenBank/DDBJ databases">
        <title>Novel species in the genus Lipingzhangella isolated from Sambhar Salt Lake.</title>
        <authorList>
            <person name="Jiya N."/>
            <person name="Kajale S."/>
            <person name="Sharma A."/>
        </authorList>
    </citation>
    <scope>NUCLEOTIDE SEQUENCE [LARGE SCALE GENOMIC DNA]</scope>
    <source>
        <strain evidence="4">LS1_29</strain>
    </source>
</reference>
<feature type="transmembrane region" description="Helical" evidence="2">
    <location>
        <begin position="69"/>
        <end position="95"/>
    </location>
</feature>
<evidence type="ECO:0008006" key="5">
    <source>
        <dbReference type="Google" id="ProtNLM"/>
    </source>
</evidence>
<evidence type="ECO:0000256" key="1">
    <source>
        <dbReference type="SAM" id="MobiDB-lite"/>
    </source>
</evidence>
<comment type="caution">
    <text evidence="3">The sequence shown here is derived from an EMBL/GenBank/DDBJ whole genome shotgun (WGS) entry which is preliminary data.</text>
</comment>
<keyword evidence="4" id="KW-1185">Reference proteome</keyword>
<feature type="transmembrane region" description="Helical" evidence="2">
    <location>
        <begin position="36"/>
        <end position="63"/>
    </location>
</feature>
<accession>A0ABU2H9U7</accession>
<dbReference type="EMBL" id="JAVLVT010000009">
    <property type="protein sequence ID" value="MDS1272082.1"/>
    <property type="molecule type" value="Genomic_DNA"/>
</dbReference>
<evidence type="ECO:0000313" key="4">
    <source>
        <dbReference type="Proteomes" id="UP001250214"/>
    </source>
</evidence>
<sequence>MTQDSSDTSRTDTPDGPRDAPDTGTARPGAAVPLHYLTTALGAIAAGLLLVTGIVSGVLGGMFLGWAGWLWGAGPLGMALGALVVAVTLGLLFVVCRLAAYGTASRVGPGAFALGWTLAMFALTGYTVGESIVITANAINYAFLFGGIFVVLVATLTTRPAQRLPVITN</sequence>
<feature type="region of interest" description="Disordered" evidence="1">
    <location>
        <begin position="1"/>
        <end position="25"/>
    </location>
</feature>
<feature type="transmembrane region" description="Helical" evidence="2">
    <location>
        <begin position="107"/>
        <end position="126"/>
    </location>
</feature>
<proteinExistence type="predicted"/>